<protein>
    <submittedName>
        <fullName evidence="2">Putative tick transposon</fullName>
    </submittedName>
</protein>
<name>A0A1E1XMY6_AMBSC</name>
<dbReference type="InterPro" id="IPR054465">
    <property type="entry name" value="Integrase_p58-like_C"/>
</dbReference>
<evidence type="ECO:0000259" key="1">
    <source>
        <dbReference type="Pfam" id="PF22938"/>
    </source>
</evidence>
<dbReference type="Pfam" id="PF22938">
    <property type="entry name" value="Integrase_p58_C"/>
    <property type="match status" value="1"/>
</dbReference>
<dbReference type="EMBL" id="GFAA01002796">
    <property type="protein sequence ID" value="JAU00639.1"/>
    <property type="molecule type" value="mRNA"/>
</dbReference>
<proteinExistence type="evidence at transcript level"/>
<accession>A0A1E1XMY6</accession>
<organism evidence="2">
    <name type="scientific">Amblyomma sculptum</name>
    <name type="common">Tick</name>
    <dbReference type="NCBI Taxonomy" id="1581419"/>
    <lineage>
        <taxon>Eukaryota</taxon>
        <taxon>Metazoa</taxon>
        <taxon>Ecdysozoa</taxon>
        <taxon>Arthropoda</taxon>
        <taxon>Chelicerata</taxon>
        <taxon>Arachnida</taxon>
        <taxon>Acari</taxon>
        <taxon>Parasitiformes</taxon>
        <taxon>Ixodida</taxon>
        <taxon>Ixodoidea</taxon>
        <taxon>Ixodidae</taxon>
        <taxon>Amblyomminae</taxon>
        <taxon>Amblyomma</taxon>
    </lineage>
</organism>
<dbReference type="AlphaFoldDB" id="A0A1E1XMY6"/>
<feature type="non-terminal residue" evidence="2">
    <location>
        <position position="1"/>
    </location>
</feature>
<reference evidence="2" key="2">
    <citation type="journal article" date="2017" name="Front. Cell. Infect. Microbiol.">
        <title>Analysis of the Salivary Gland Transcriptome of Unfed and Partially Fed Amblyomma sculptum Ticks and Descriptive Proteome of the Saliva.</title>
        <authorList>
            <person name="Esteves E."/>
            <person name="Maruyama S.R."/>
            <person name="Kawahara R."/>
            <person name="Fujita A."/>
            <person name="Martins L.A."/>
            <person name="Righi A.A."/>
            <person name="Costa F.B."/>
            <person name="Palmisano G."/>
            <person name="Labruna M.B."/>
            <person name="Sa-Nunes A."/>
            <person name="Ribeiro J.M.C."/>
            <person name="Fogaca A.C."/>
        </authorList>
    </citation>
    <scope>NUCLEOTIDE SEQUENCE</scope>
</reference>
<reference evidence="2" key="1">
    <citation type="submission" date="2016-09" db="EMBL/GenBank/DDBJ databases">
        <authorList>
            <person name="Capua I."/>
            <person name="De Benedictis P."/>
            <person name="Joannis T."/>
            <person name="Lombin L.H."/>
            <person name="Cattoli G."/>
        </authorList>
    </citation>
    <scope>NUCLEOTIDE SEQUENCE</scope>
</reference>
<sequence length="98" mass="11820">RLARQRTCVRQEVDAHRYNLRHREVIFQPGDQVWVWSPIRLRGRSEKLLRRYFGPYEVLRKLSDVTYEVRPQGSVRSSRRPPTSEIVHVARLKPYHAR</sequence>
<feature type="domain" description="Integrase p58-like C-terminal" evidence="1">
    <location>
        <begin position="54"/>
        <end position="94"/>
    </location>
</feature>
<evidence type="ECO:0000313" key="2">
    <source>
        <dbReference type="EMBL" id="JAU00639.1"/>
    </source>
</evidence>